<protein>
    <submittedName>
        <fullName evidence="2">Uncharacterized protein</fullName>
    </submittedName>
</protein>
<feature type="region of interest" description="Disordered" evidence="1">
    <location>
        <begin position="56"/>
        <end position="110"/>
    </location>
</feature>
<organism evidence="2 3">
    <name type="scientific">Halomonas ventosae</name>
    <dbReference type="NCBI Taxonomy" id="229007"/>
    <lineage>
        <taxon>Bacteria</taxon>
        <taxon>Pseudomonadati</taxon>
        <taxon>Pseudomonadota</taxon>
        <taxon>Gammaproteobacteria</taxon>
        <taxon>Oceanospirillales</taxon>
        <taxon>Halomonadaceae</taxon>
        <taxon>Halomonas</taxon>
    </lineage>
</organism>
<evidence type="ECO:0000313" key="2">
    <source>
        <dbReference type="EMBL" id="TDO07669.1"/>
    </source>
</evidence>
<sequence>MTQHTSLFEVLALHRVDITQMLSGLVEKGMLVPHGRNRGAYYTLPLVAPTILQVEASSPHEDTSSPHSDTSSPHSDTSSPHSDTSSPHSDTSSLHSDTSSLHSDTSSLHYAEPGHPLWEELAQQLGADTAASLLAETAHVRGHRPSGEEIRRILKVLCQGRYLSLAQLAYLMDRNSEGLRTRYLTPMVREGQLQLRYPNVPNHRQQGYRTVEGTTA</sequence>
<dbReference type="OrthoDB" id="9807853at2"/>
<feature type="compositionally biased region" description="Low complexity" evidence="1">
    <location>
        <begin position="65"/>
        <end position="109"/>
    </location>
</feature>
<comment type="caution">
    <text evidence="2">The sequence shown here is derived from an EMBL/GenBank/DDBJ whole genome shotgun (WGS) entry which is preliminary data.</text>
</comment>
<dbReference type="RefSeq" id="WP_133483156.1">
    <property type="nucleotide sequence ID" value="NZ_SNWH01000008.1"/>
</dbReference>
<keyword evidence="3" id="KW-1185">Reference proteome</keyword>
<evidence type="ECO:0000313" key="3">
    <source>
        <dbReference type="Proteomes" id="UP000295150"/>
    </source>
</evidence>
<dbReference type="EMBL" id="SNWH01000008">
    <property type="protein sequence ID" value="TDO07669.1"/>
    <property type="molecule type" value="Genomic_DNA"/>
</dbReference>
<gene>
    <name evidence="2" type="ORF">DFO68_10834</name>
</gene>
<reference evidence="2 3" key="1">
    <citation type="submission" date="2019-03" db="EMBL/GenBank/DDBJ databases">
        <title>Freshwater and sediment microbial communities from various areas in North America, analyzing microbe dynamics in response to fracking.</title>
        <authorList>
            <person name="Lamendella R."/>
        </authorList>
    </citation>
    <scope>NUCLEOTIDE SEQUENCE [LARGE SCALE GENOMIC DNA]</scope>
    <source>
        <strain evidence="2 3">1_TX</strain>
    </source>
</reference>
<accession>A0A4V3BZS6</accession>
<name>A0A4V3BZS6_9GAMM</name>
<dbReference type="AlphaFoldDB" id="A0A4V3BZS6"/>
<evidence type="ECO:0000256" key="1">
    <source>
        <dbReference type="SAM" id="MobiDB-lite"/>
    </source>
</evidence>
<dbReference type="Proteomes" id="UP000295150">
    <property type="component" value="Unassembled WGS sequence"/>
</dbReference>
<proteinExistence type="predicted"/>